<feature type="domain" description="AAA" evidence="1">
    <location>
        <begin position="109"/>
        <end position="285"/>
    </location>
</feature>
<dbReference type="SUPFAM" id="SSF52540">
    <property type="entry name" value="P-loop containing nucleoside triphosphate hydrolases"/>
    <property type="match status" value="1"/>
</dbReference>
<dbReference type="Gene3D" id="3.40.50.300">
    <property type="entry name" value="P-loop containing nucleotide triphosphate hydrolases"/>
    <property type="match status" value="1"/>
</dbReference>
<dbReference type="OrthoDB" id="9156966at2"/>
<accession>A0A2S0VYC3</accession>
<dbReference type="EMBL" id="CP026605">
    <property type="protein sequence ID" value="AWB69172.1"/>
    <property type="molecule type" value="Genomic_DNA"/>
</dbReference>
<keyword evidence="4" id="KW-1185">Reference proteome</keyword>
<sequence>MTNNLAQSKRVSSRAHKMLEDLTQIISQQKDEVGIGQYTKRYSKTNLHSMPSLSKAIVEKTVSDMEKEGYVFERKGDSNFYSITSDDVIKIYEKRGEKKYRDKYQDPYVIMISNLKGGVSKTVSTVTLAHALRTHDHLLKEDLRILVIDLDPQSSATMFLRSDNAIGSVDNTATQAMLQNIDEEELINDYIISSNIKNVDLLPSSIDDAFIASDWGMICEEHLPNTHPSKVLSENLISKLKGHYDFIFVDSGPHLDALLENSIVAADLLMTPIPPATVDLHSTLKYLNRLPDLAQSLAERGSSVKFSRNVGFMTKIQSKTDHEQSKSIAKEIFGSELLDADLPRIDAFERCGESFDTVISATGMVYQGSEKTLQKAKESAYRFALSVFNKIQNIRDGVY</sequence>
<dbReference type="PANTHER" id="PTHR13696">
    <property type="entry name" value="P-LOOP CONTAINING NUCLEOSIDE TRIPHOSPHATE HYDROLASE"/>
    <property type="match status" value="1"/>
</dbReference>
<dbReference type="KEGG" id="cate:C2869_21970"/>
<dbReference type="InterPro" id="IPR050678">
    <property type="entry name" value="DNA_Partitioning_ATPase"/>
</dbReference>
<dbReference type="Pfam" id="PF18607">
    <property type="entry name" value="HTH_54"/>
    <property type="match status" value="1"/>
</dbReference>
<evidence type="ECO:0000313" key="3">
    <source>
        <dbReference type="EMBL" id="AWB69172.1"/>
    </source>
</evidence>
<dbReference type="Proteomes" id="UP000244441">
    <property type="component" value="Plasmid unnamed1"/>
</dbReference>
<organism evidence="3 4">
    <name type="scientific">Saccharobesus litoralis</name>
    <dbReference type="NCBI Taxonomy" id="2172099"/>
    <lineage>
        <taxon>Bacteria</taxon>
        <taxon>Pseudomonadati</taxon>
        <taxon>Pseudomonadota</taxon>
        <taxon>Gammaproteobacteria</taxon>
        <taxon>Alteromonadales</taxon>
        <taxon>Alteromonadaceae</taxon>
        <taxon>Saccharobesus</taxon>
    </lineage>
</organism>
<dbReference type="CDD" id="cd02042">
    <property type="entry name" value="ParAB_family"/>
    <property type="match status" value="1"/>
</dbReference>
<protein>
    <submittedName>
        <fullName evidence="3">ParA family protein</fullName>
    </submittedName>
</protein>
<dbReference type="PANTHER" id="PTHR13696:SF98">
    <property type="entry name" value="PLASMID PARTITION PROTEIN A"/>
    <property type="match status" value="1"/>
</dbReference>
<dbReference type="Gene3D" id="1.10.1660.30">
    <property type="match status" value="1"/>
</dbReference>
<evidence type="ECO:0000313" key="4">
    <source>
        <dbReference type="Proteomes" id="UP000244441"/>
    </source>
</evidence>
<geneLocation type="plasmid" evidence="3">
    <name>unnamed1</name>
</geneLocation>
<dbReference type="InterPro" id="IPR027417">
    <property type="entry name" value="P-loop_NTPase"/>
</dbReference>
<feature type="domain" description="ParA helix turn helix" evidence="2">
    <location>
        <begin position="15"/>
        <end position="104"/>
    </location>
</feature>
<dbReference type="AlphaFoldDB" id="A0A2S0VYC3"/>
<proteinExistence type="predicted"/>
<dbReference type="InterPro" id="IPR041250">
    <property type="entry name" value="HTH_54"/>
</dbReference>
<evidence type="ECO:0000259" key="2">
    <source>
        <dbReference type="Pfam" id="PF18607"/>
    </source>
</evidence>
<dbReference type="InterPro" id="IPR025669">
    <property type="entry name" value="AAA_dom"/>
</dbReference>
<name>A0A2S0VYC3_9ALTE</name>
<gene>
    <name evidence="3" type="ORF">C2869_21970</name>
</gene>
<evidence type="ECO:0000259" key="1">
    <source>
        <dbReference type="Pfam" id="PF13614"/>
    </source>
</evidence>
<keyword evidence="3" id="KW-0614">Plasmid</keyword>
<dbReference type="Pfam" id="PF13614">
    <property type="entry name" value="AAA_31"/>
    <property type="match status" value="1"/>
</dbReference>
<dbReference type="RefSeq" id="WP_108605209.1">
    <property type="nucleotide sequence ID" value="NZ_CP026605.1"/>
</dbReference>
<reference evidence="3 4" key="1">
    <citation type="submission" date="2018-01" db="EMBL/GenBank/DDBJ databases">
        <title>Genome sequence of a Cantenovulum-like bacteria.</title>
        <authorList>
            <person name="Tan W.R."/>
            <person name="Lau N.-S."/>
            <person name="Go F."/>
            <person name="Amirul A.-A.A."/>
        </authorList>
    </citation>
    <scope>NUCLEOTIDE SEQUENCE [LARGE SCALE GENOMIC DNA]</scope>
    <source>
        <strain evidence="3 4">CCB-QB4</strain>
        <plasmid evidence="4">Plasmid unnamed1</plasmid>
    </source>
</reference>